<organism evidence="1 2">
    <name type="scientific">Pseudonocardia zijingensis</name>
    <dbReference type="NCBI Taxonomy" id="153376"/>
    <lineage>
        <taxon>Bacteria</taxon>
        <taxon>Bacillati</taxon>
        <taxon>Actinomycetota</taxon>
        <taxon>Actinomycetes</taxon>
        <taxon>Pseudonocardiales</taxon>
        <taxon>Pseudonocardiaceae</taxon>
        <taxon>Pseudonocardia</taxon>
    </lineage>
</organism>
<accession>A0ABP3ZMU9</accession>
<sequence>MSLTGYPAFDSTLEKTNGILKQIERSYGWPKERRNQSYAALRVVLHALRDRLAVEEAAQLSAQLPLLVRGIYFEGWDPSKVPIKMHRDEFLRRIRDEFPFEIPGGPERLVGTTLEALRRHISDGEWDDVRASLPDDIVAVLP</sequence>
<evidence type="ECO:0000313" key="1">
    <source>
        <dbReference type="EMBL" id="GAA0923537.1"/>
    </source>
</evidence>
<comment type="caution">
    <text evidence="1">The sequence shown here is derived from an EMBL/GenBank/DDBJ whole genome shotgun (WGS) entry which is preliminary data.</text>
</comment>
<dbReference type="InterPro" id="IPR038282">
    <property type="entry name" value="DUF2267_sf"/>
</dbReference>
<dbReference type="RefSeq" id="WP_343938938.1">
    <property type="nucleotide sequence ID" value="NZ_BAAAHP010000018.1"/>
</dbReference>
<name>A0ABP3ZMU9_9PSEU</name>
<dbReference type="Pfam" id="PF10025">
    <property type="entry name" value="DUF2267"/>
    <property type="match status" value="1"/>
</dbReference>
<dbReference type="InterPro" id="IPR018727">
    <property type="entry name" value="DUF2267"/>
</dbReference>
<dbReference type="EMBL" id="BAAAHP010000018">
    <property type="protein sequence ID" value="GAA0923537.1"/>
    <property type="molecule type" value="Genomic_DNA"/>
</dbReference>
<dbReference type="Gene3D" id="1.10.490.110">
    <property type="entry name" value="Uncharacterized conserved protein DUF2267"/>
    <property type="match status" value="1"/>
</dbReference>
<proteinExistence type="predicted"/>
<reference evidence="2" key="1">
    <citation type="journal article" date="2019" name="Int. J. Syst. Evol. Microbiol.">
        <title>The Global Catalogue of Microorganisms (GCM) 10K type strain sequencing project: providing services to taxonomists for standard genome sequencing and annotation.</title>
        <authorList>
            <consortium name="The Broad Institute Genomics Platform"/>
            <consortium name="The Broad Institute Genome Sequencing Center for Infectious Disease"/>
            <person name="Wu L."/>
            <person name="Ma J."/>
        </authorList>
    </citation>
    <scope>NUCLEOTIDE SEQUENCE [LARGE SCALE GENOMIC DNA]</scope>
    <source>
        <strain evidence="2">JCM 11117</strain>
    </source>
</reference>
<keyword evidence="2" id="KW-1185">Reference proteome</keyword>
<gene>
    <name evidence="1" type="ORF">GCM10009559_07760</name>
</gene>
<evidence type="ECO:0000313" key="2">
    <source>
        <dbReference type="Proteomes" id="UP001499967"/>
    </source>
</evidence>
<dbReference type="Proteomes" id="UP001499967">
    <property type="component" value="Unassembled WGS sequence"/>
</dbReference>
<protein>
    <submittedName>
        <fullName evidence="1">DUF2267 domain-containing protein</fullName>
    </submittedName>
</protein>